<dbReference type="EMBL" id="AJ248285">
    <property type="protein sequence ID" value="CAB49647.1"/>
    <property type="molecule type" value="Genomic_DNA"/>
</dbReference>
<dbReference type="HOGENOM" id="CLU_331951_0_0_2"/>
<dbReference type="Proteomes" id="UP000000810">
    <property type="component" value="Chromosome"/>
</dbReference>
<evidence type="ECO:0000313" key="3">
    <source>
        <dbReference type="Proteomes" id="UP000000810"/>
    </source>
</evidence>
<dbReference type="KEGG" id="pab:PAB1881"/>
<dbReference type="eggNOG" id="arCOG09753">
    <property type="taxonomic scope" value="Archaea"/>
</dbReference>
<feature type="region of interest" description="Disordered" evidence="1">
    <location>
        <begin position="55"/>
        <end position="89"/>
    </location>
</feature>
<evidence type="ECO:0000313" key="2">
    <source>
        <dbReference type="EMBL" id="CAB49647.1"/>
    </source>
</evidence>
<dbReference type="AlphaFoldDB" id="Q9V0Q6"/>
<protein>
    <submittedName>
        <fullName evidence="2">Uncharacterized protein</fullName>
    </submittedName>
</protein>
<organism evidence="2 3">
    <name type="scientific">Pyrococcus abyssi (strain GE5 / Orsay)</name>
    <dbReference type="NCBI Taxonomy" id="272844"/>
    <lineage>
        <taxon>Archaea</taxon>
        <taxon>Methanobacteriati</taxon>
        <taxon>Methanobacteriota</taxon>
        <taxon>Thermococci</taxon>
        <taxon>Thermococcales</taxon>
        <taxon>Thermococcaceae</taxon>
        <taxon>Pyrococcus</taxon>
    </lineage>
</organism>
<keyword evidence="3" id="KW-1185">Reference proteome</keyword>
<dbReference type="STRING" id="272844.PAB1881"/>
<dbReference type="SUPFAM" id="SSF82171">
    <property type="entry name" value="DPP6 N-terminal domain-like"/>
    <property type="match status" value="1"/>
</dbReference>
<dbReference type="PIR" id="F75116">
    <property type="entry name" value="F75116"/>
</dbReference>
<sequence length="862" mass="98274">MKSTVSFLRSSRLEEFNLESVIMKKNSVVKLFIAIAVALIVTISGCIGEVEIGKVSPTPEESSQTPIEEKTPQEQEVAESTPSPQPEVKEGEIYDLTHIEYSPESAGLIWISLWIDNPRWKSTLPDFISKQPGNVWFYSSGKLFAFEYGDETLYDYVKEGSKGHYPWTIAKLPYDAVGISWGGPEGSVVVLDSEGNLHLIVYDNENVEYWPSEENAKFVYLDKVKREFSWKVGGQNLVAGWDYDGNHIYYIAWGGNEVWIVSFTGDEIFNLIDGTGKKPTPTKLTFNSQVKDVMIGYHGFYVWEGDKLHIFGISTGEESSTIEVPRNGNYYIDIGEGEDVVTIYDGEKAIIVHVSNGEVESKEVIKLPGYSFVGYTKTDDYSIIFAFKENKVEFYSYDPSITLVEYEGSLELPAKVEVGKGEYFKGKGVGYIYFWGADGKYYIVVGSIVKETTGESAETEVRETQTSTQGDTESEIEVILSNFNIEYTRIGELWGAKVHLKKAPDYKNINDWLQIRAYEPAGLPGLYLAYGNYLVEITSGLKTIVEKKEPLNNYKVLRYIYVLPTTPRDFTIGFYSSYNIFMAGKDGRLYLLYDHSLNEYEDGVKYVTYGKYLSWDIDADGVNYMRGYRDSNLHLLAWKDNRAYILTYTSDQFFEAEKKGLPKVEPVVLTLPERIVAIYDIGRGRALIRTEGGIYLYDIGGYYGYGPDKLYTLLENFPGKAVFLSHERELVIYNKNKFYWVRVSSKYDANDKNVPVVKVIPSDSSIQGVVAFSPMYNTYNFQLAVGFEKRIALYNVSFYYDDQGNRHFKLIPDISFEVPFTPELVYGEDECYCHVHFHEQYFYVWAGNDYYVLFGPNHGPTK</sequence>
<name>Q9V0Q6_PYRAB</name>
<gene>
    <name evidence="2" type="ORF">PAB1881</name>
</gene>
<proteinExistence type="predicted"/>
<accession>Q9V0Q6</accession>
<evidence type="ECO:0000256" key="1">
    <source>
        <dbReference type="SAM" id="MobiDB-lite"/>
    </source>
</evidence>
<reference evidence="2 3" key="1">
    <citation type="journal article" date="2003" name="Mol. Microbiol.">
        <title>An integrated analysis of the genome of the hyperthermophilic archaeon Pyrococcus abyssi.</title>
        <authorList>
            <person name="Cohen G."/>
            <person name="Barbe V."/>
            <person name="Flament D."/>
            <person name="Galperin M."/>
            <person name="Heilig R."/>
            <person name="Ripp R."/>
            <person name="Lecompte O."/>
            <person name="Prieur D."/>
            <person name="Poch O."/>
            <person name="Quellerou J."/>
            <person name="Thierry J.C."/>
            <person name="Van der Oost J."/>
            <person name="Weissenbach J."/>
            <person name="Zivanovic Y."/>
            <person name="Forterre P."/>
        </authorList>
    </citation>
    <scope>NUCLEOTIDE SEQUENCE [LARGE SCALE GENOMIC DNA]</scope>
    <source>
        <strain evidence="3">GE5 / Orsay</strain>
    </source>
</reference>
<dbReference type="PATRIC" id="fig|272844.11.peg.773"/>